<protein>
    <recommendedName>
        <fullName evidence="6">Methyltransferase</fullName>
        <ecNumber evidence="6">2.1.1.-</ecNumber>
    </recommendedName>
</protein>
<comment type="similarity">
    <text evidence="2 6">Belongs to the methyltransferase superfamily.</text>
</comment>
<sequence>MEPRRRSLHGRRVAGVVLWVVLLVEIESSSAGRSRFDSGSGDVESVLRPCDYVENGERLGQSLRSSRRLFEVQIPGFNSSNLESLGVLDFNGGFLCDIVAVGDEADNDLDLDVRDVSDYYSSWSSGANETLKKYNIEVCAPRWKDHIPCLDNAGALAKLRASTRGEIWERHCPRRGTMCCLIAAPRNYKLPIRWPKSRDEIHYSNVPYIQFLADKGGENWIKQVGNTLKFPCGDIQSTLGVHRYLDRIGEMLPGIGYGSRTRVALDIGCGVASFGAYLFDRDVITLSIAPKDGHESQFALERGVPALVAVLATRRLLFPSQAFDLIHCSRCQVAWTRDDGILLVEVDRVLRAGAYFVWSPQDDQDIVRTDMEELAKRLCWEQVGNDGHLAIWRKSVNNVCLKSRPSDIGPPLCDTTVDPDKTWYVPLQPCITLLPENGLGGYLLEWPTRLSTPPRRLETVVMDAGIAKPQVFKSDHRYWHAIVESYLRGLGLHQEEFRNIMDMRAMYGGFAAALVSQKVDWWVMNVVPLSGPNTLPAIYDRGLLGVSHDWCEPFDTYPRTYDLLHAVGLFTHEQPRCNIAHIVLEMDRILRPGGWVLIRESNEMADRVQALAKSMRWKTRILETESGPFGKDKLLSCQKPLWHN</sequence>
<dbReference type="EMBL" id="CM026428">
    <property type="protein sequence ID" value="KAG0566595.1"/>
    <property type="molecule type" value="Genomic_DNA"/>
</dbReference>
<accession>A0A8T0H733</accession>
<dbReference type="InterPro" id="IPR029063">
    <property type="entry name" value="SAM-dependent_MTases_sf"/>
</dbReference>
<dbReference type="GO" id="GO:0032259">
    <property type="term" value="P:methylation"/>
    <property type="evidence" value="ECO:0007669"/>
    <property type="project" value="UniProtKB-KW"/>
</dbReference>
<dbReference type="Proteomes" id="UP000822688">
    <property type="component" value="Chromosome 7"/>
</dbReference>
<evidence type="ECO:0000256" key="7">
    <source>
        <dbReference type="SAM" id="SignalP"/>
    </source>
</evidence>
<dbReference type="InterPro" id="IPR004159">
    <property type="entry name" value="Put_SAM_MeTrfase"/>
</dbReference>
<dbReference type="PANTHER" id="PTHR10108">
    <property type="entry name" value="SAM-DEPENDENT METHYLTRANSFERASE"/>
    <property type="match status" value="1"/>
</dbReference>
<comment type="caution">
    <text evidence="8">The sequence shown here is derived from an EMBL/GenBank/DDBJ whole genome shotgun (WGS) entry which is preliminary data.</text>
</comment>
<evidence type="ECO:0000256" key="2">
    <source>
        <dbReference type="ARBA" id="ARBA00008361"/>
    </source>
</evidence>
<keyword evidence="3 6" id="KW-0489">Methyltransferase</keyword>
<evidence type="ECO:0000313" key="9">
    <source>
        <dbReference type="Proteomes" id="UP000822688"/>
    </source>
</evidence>
<dbReference type="Gene3D" id="3.40.50.150">
    <property type="entry name" value="Vaccinia Virus protein VP39"/>
    <property type="match status" value="1"/>
</dbReference>
<feature type="signal peptide" evidence="7">
    <location>
        <begin position="1"/>
        <end position="31"/>
    </location>
</feature>
<name>A0A8T0H733_CERPU</name>
<keyword evidence="9" id="KW-1185">Reference proteome</keyword>
<dbReference type="GO" id="GO:0005768">
    <property type="term" value="C:endosome"/>
    <property type="evidence" value="ECO:0007669"/>
    <property type="project" value="TreeGrafter"/>
</dbReference>
<gene>
    <name evidence="8" type="ORF">KC19_7G075800</name>
</gene>
<proteinExistence type="inferred from homology"/>
<dbReference type="AlphaFoldDB" id="A0A8T0H733"/>
<evidence type="ECO:0000256" key="5">
    <source>
        <dbReference type="ARBA" id="ARBA00037847"/>
    </source>
</evidence>
<keyword evidence="6" id="KW-0325">Glycoprotein</keyword>
<dbReference type="GO" id="GO:0005802">
    <property type="term" value="C:trans-Golgi network"/>
    <property type="evidence" value="ECO:0007669"/>
    <property type="project" value="TreeGrafter"/>
</dbReference>
<evidence type="ECO:0000256" key="4">
    <source>
        <dbReference type="ARBA" id="ARBA00022968"/>
    </source>
</evidence>
<evidence type="ECO:0000256" key="6">
    <source>
        <dbReference type="RuleBase" id="RU366043"/>
    </source>
</evidence>
<dbReference type="SUPFAM" id="SSF53335">
    <property type="entry name" value="S-adenosyl-L-methionine-dependent methyltransferases"/>
    <property type="match status" value="2"/>
</dbReference>
<dbReference type="EC" id="2.1.1.-" evidence="6"/>
<evidence type="ECO:0000256" key="1">
    <source>
        <dbReference type="ARBA" id="ARBA00004606"/>
    </source>
</evidence>
<comment type="subcellular location">
    <subcellularLocation>
        <location evidence="5">Endomembrane system</location>
        <topology evidence="5">Single-pass membrane protein</topology>
    </subcellularLocation>
    <subcellularLocation>
        <location evidence="1 6">Membrane</location>
        <topology evidence="1 6">Single-pass type II membrane protein</topology>
    </subcellularLocation>
</comment>
<feature type="chain" id="PRO_5035852052" description="Methyltransferase" evidence="7">
    <location>
        <begin position="32"/>
        <end position="644"/>
    </location>
</feature>
<keyword evidence="4 6" id="KW-0735">Signal-anchor</keyword>
<organism evidence="8 9">
    <name type="scientific">Ceratodon purpureus</name>
    <name type="common">Fire moss</name>
    <name type="synonym">Dicranum purpureum</name>
    <dbReference type="NCBI Taxonomy" id="3225"/>
    <lineage>
        <taxon>Eukaryota</taxon>
        <taxon>Viridiplantae</taxon>
        <taxon>Streptophyta</taxon>
        <taxon>Embryophyta</taxon>
        <taxon>Bryophyta</taxon>
        <taxon>Bryophytina</taxon>
        <taxon>Bryopsida</taxon>
        <taxon>Dicranidae</taxon>
        <taxon>Pseudoditrichales</taxon>
        <taxon>Ditrichaceae</taxon>
        <taxon>Ceratodon</taxon>
    </lineage>
</organism>
<keyword evidence="4 6" id="KW-0812">Transmembrane</keyword>
<keyword evidence="7" id="KW-0732">Signal</keyword>
<dbReference type="Pfam" id="PF03141">
    <property type="entry name" value="Methyltransf_29"/>
    <property type="match status" value="1"/>
</dbReference>
<reference evidence="8" key="1">
    <citation type="submission" date="2020-06" db="EMBL/GenBank/DDBJ databases">
        <title>WGS assembly of Ceratodon purpureus strain R40.</title>
        <authorList>
            <person name="Carey S.B."/>
            <person name="Jenkins J."/>
            <person name="Shu S."/>
            <person name="Lovell J.T."/>
            <person name="Sreedasyam A."/>
            <person name="Maumus F."/>
            <person name="Tiley G.P."/>
            <person name="Fernandez-Pozo N."/>
            <person name="Barry K."/>
            <person name="Chen C."/>
            <person name="Wang M."/>
            <person name="Lipzen A."/>
            <person name="Daum C."/>
            <person name="Saski C.A."/>
            <person name="Payton A.C."/>
            <person name="Mcbreen J.C."/>
            <person name="Conrad R.E."/>
            <person name="Kollar L.M."/>
            <person name="Olsson S."/>
            <person name="Huttunen S."/>
            <person name="Landis J.B."/>
            <person name="Wickett N.J."/>
            <person name="Johnson M.G."/>
            <person name="Rensing S.A."/>
            <person name="Grimwood J."/>
            <person name="Schmutz J."/>
            <person name="Mcdaniel S.F."/>
        </authorList>
    </citation>
    <scope>NUCLEOTIDE SEQUENCE</scope>
    <source>
        <strain evidence="8">R40</strain>
    </source>
</reference>
<dbReference type="PANTHER" id="PTHR10108:SF1144">
    <property type="entry name" value="METHYLTRANSFERASE PMT10-RELATED"/>
    <property type="match status" value="1"/>
</dbReference>
<keyword evidence="6" id="KW-0808">Transferase</keyword>
<evidence type="ECO:0000313" key="8">
    <source>
        <dbReference type="EMBL" id="KAG0566595.1"/>
    </source>
</evidence>
<evidence type="ECO:0000256" key="3">
    <source>
        <dbReference type="ARBA" id="ARBA00022603"/>
    </source>
</evidence>
<dbReference type="GO" id="GO:0008168">
    <property type="term" value="F:methyltransferase activity"/>
    <property type="evidence" value="ECO:0007669"/>
    <property type="project" value="UniProtKB-UniRule"/>
</dbReference>
<dbReference type="GO" id="GO:0016020">
    <property type="term" value="C:membrane"/>
    <property type="evidence" value="ECO:0007669"/>
    <property type="project" value="UniProtKB-SubCell"/>
</dbReference>